<dbReference type="AlphaFoldDB" id="A0A6I4USY1"/>
<dbReference type="InterPro" id="IPR000160">
    <property type="entry name" value="GGDEF_dom"/>
</dbReference>
<dbReference type="InterPro" id="IPR050469">
    <property type="entry name" value="Diguanylate_Cyclase"/>
</dbReference>
<dbReference type="OrthoDB" id="9812260at2"/>
<reference evidence="5 6" key="1">
    <citation type="submission" date="2019-12" db="EMBL/GenBank/DDBJ databases">
        <title>Genomic-based taxomic classification of the family Erythrobacteraceae.</title>
        <authorList>
            <person name="Xu L."/>
        </authorList>
    </citation>
    <scope>NUCLEOTIDE SEQUENCE [LARGE SCALE GENOMIC DNA]</scope>
    <source>
        <strain evidence="5 6">MCCC 1K02066</strain>
    </source>
</reference>
<dbReference type="Pfam" id="PF00990">
    <property type="entry name" value="GGDEF"/>
    <property type="match status" value="1"/>
</dbReference>
<dbReference type="SMART" id="SM00267">
    <property type="entry name" value="GGDEF"/>
    <property type="match status" value="1"/>
</dbReference>
<proteinExistence type="predicted"/>
<dbReference type="GO" id="GO:1902201">
    <property type="term" value="P:negative regulation of bacterial-type flagellum-dependent cell motility"/>
    <property type="evidence" value="ECO:0007669"/>
    <property type="project" value="TreeGrafter"/>
</dbReference>
<comment type="catalytic activity">
    <reaction evidence="2">
        <text>2 GTP = 3',3'-c-di-GMP + 2 diphosphate</text>
        <dbReference type="Rhea" id="RHEA:24898"/>
        <dbReference type="ChEBI" id="CHEBI:33019"/>
        <dbReference type="ChEBI" id="CHEBI:37565"/>
        <dbReference type="ChEBI" id="CHEBI:58805"/>
        <dbReference type="EC" id="2.7.7.65"/>
    </reaction>
</comment>
<accession>A0A6I4USY1</accession>
<dbReference type="FunFam" id="3.30.70.270:FF:000001">
    <property type="entry name" value="Diguanylate cyclase domain protein"/>
    <property type="match status" value="1"/>
</dbReference>
<feature type="coiled-coil region" evidence="3">
    <location>
        <begin position="133"/>
        <end position="174"/>
    </location>
</feature>
<dbReference type="SUPFAM" id="SSF55073">
    <property type="entry name" value="Nucleotide cyclase"/>
    <property type="match status" value="1"/>
</dbReference>
<evidence type="ECO:0000256" key="2">
    <source>
        <dbReference type="ARBA" id="ARBA00034247"/>
    </source>
</evidence>
<organism evidence="5 6">
    <name type="scientific">Croceibacterium soli</name>
    <dbReference type="NCBI Taxonomy" id="1739690"/>
    <lineage>
        <taxon>Bacteria</taxon>
        <taxon>Pseudomonadati</taxon>
        <taxon>Pseudomonadota</taxon>
        <taxon>Alphaproteobacteria</taxon>
        <taxon>Sphingomonadales</taxon>
        <taxon>Erythrobacteraceae</taxon>
        <taxon>Croceibacterium</taxon>
    </lineage>
</organism>
<evidence type="ECO:0000313" key="6">
    <source>
        <dbReference type="Proteomes" id="UP000469159"/>
    </source>
</evidence>
<dbReference type="NCBIfam" id="TIGR00254">
    <property type="entry name" value="GGDEF"/>
    <property type="match status" value="1"/>
</dbReference>
<dbReference type="GO" id="GO:0052621">
    <property type="term" value="F:diguanylate cyclase activity"/>
    <property type="evidence" value="ECO:0007669"/>
    <property type="project" value="UniProtKB-EC"/>
</dbReference>
<dbReference type="PANTHER" id="PTHR45138:SF9">
    <property type="entry name" value="DIGUANYLATE CYCLASE DGCM-RELATED"/>
    <property type="match status" value="1"/>
</dbReference>
<evidence type="ECO:0000313" key="5">
    <source>
        <dbReference type="EMBL" id="MXP41586.1"/>
    </source>
</evidence>
<comment type="caution">
    <text evidence="5">The sequence shown here is derived from an EMBL/GenBank/DDBJ whole genome shotgun (WGS) entry which is preliminary data.</text>
</comment>
<gene>
    <name evidence="5" type="ORF">GRI75_08015</name>
</gene>
<keyword evidence="3" id="KW-0175">Coiled coil</keyword>
<dbReference type="PANTHER" id="PTHR45138">
    <property type="entry name" value="REGULATORY COMPONENTS OF SENSORY TRANSDUCTION SYSTEM"/>
    <property type="match status" value="1"/>
</dbReference>
<dbReference type="InterPro" id="IPR043128">
    <property type="entry name" value="Rev_trsase/Diguanyl_cyclase"/>
</dbReference>
<keyword evidence="6" id="KW-1185">Reference proteome</keyword>
<dbReference type="GO" id="GO:0043709">
    <property type="term" value="P:cell adhesion involved in single-species biofilm formation"/>
    <property type="evidence" value="ECO:0007669"/>
    <property type="project" value="TreeGrafter"/>
</dbReference>
<dbReference type="EC" id="2.7.7.65" evidence="1"/>
<dbReference type="EMBL" id="WTYK01000004">
    <property type="protein sequence ID" value="MXP41586.1"/>
    <property type="molecule type" value="Genomic_DNA"/>
</dbReference>
<protein>
    <recommendedName>
        <fullName evidence="1">diguanylate cyclase</fullName>
        <ecNumber evidence="1">2.7.7.65</ecNumber>
    </recommendedName>
</protein>
<dbReference type="PROSITE" id="PS50887">
    <property type="entry name" value="GGDEF"/>
    <property type="match status" value="1"/>
</dbReference>
<evidence type="ECO:0000259" key="4">
    <source>
        <dbReference type="PROSITE" id="PS50887"/>
    </source>
</evidence>
<evidence type="ECO:0000256" key="3">
    <source>
        <dbReference type="SAM" id="Coils"/>
    </source>
</evidence>
<dbReference type="Gene3D" id="3.30.70.270">
    <property type="match status" value="1"/>
</dbReference>
<dbReference type="CDD" id="cd01949">
    <property type="entry name" value="GGDEF"/>
    <property type="match status" value="1"/>
</dbReference>
<dbReference type="InterPro" id="IPR029787">
    <property type="entry name" value="Nucleotide_cyclase"/>
</dbReference>
<feature type="domain" description="GGDEF" evidence="4">
    <location>
        <begin position="198"/>
        <end position="333"/>
    </location>
</feature>
<name>A0A6I4USY1_9SPHN</name>
<evidence type="ECO:0000256" key="1">
    <source>
        <dbReference type="ARBA" id="ARBA00012528"/>
    </source>
</evidence>
<dbReference type="Proteomes" id="UP000469159">
    <property type="component" value="Unassembled WGS sequence"/>
</dbReference>
<sequence length="335" mass="36822">MAGESRRELLTAISEFMMLHQLAVSPENLSAAYNAVSGASPSLTRRVAARIAEGEPVTQGWLQEASGILDTEAEDEASRRLSTELDRSLNLFERSTSAARSATSEYGDQLDRQVSRLSSGGVGETVRELAVLAQQMAERARIAEGELRASEREAKALRRRLNRARREAERDHLTGLPNRRAFETEMARQYAEASEQGHKLSVAFCDIDRFKLINDRHGHAAGDRILKLIAQTFTAISDNNCHVARHGGEEFVLLFRGQSVREAMSRLDAAREDLAARRLVNRETENPVGQVTFSAGVADALAFPTPKEALRAADLALLRAKDEGRNKVVAADCSV</sequence>
<dbReference type="GO" id="GO:0005886">
    <property type="term" value="C:plasma membrane"/>
    <property type="evidence" value="ECO:0007669"/>
    <property type="project" value="TreeGrafter"/>
</dbReference>